<proteinExistence type="predicted"/>
<name>A0A0J8BCN8_BETVV</name>
<dbReference type="PROSITE" id="PS50013">
    <property type="entry name" value="CHROMO_2"/>
    <property type="match status" value="1"/>
</dbReference>
<gene>
    <name evidence="3" type="ORF">BVRB_5g124320</name>
</gene>
<feature type="domain" description="Chromo" evidence="2">
    <location>
        <begin position="145"/>
        <end position="186"/>
    </location>
</feature>
<organism evidence="3 4">
    <name type="scientific">Beta vulgaris subsp. vulgaris</name>
    <name type="common">Beet</name>
    <dbReference type="NCBI Taxonomy" id="3555"/>
    <lineage>
        <taxon>Eukaryota</taxon>
        <taxon>Viridiplantae</taxon>
        <taxon>Streptophyta</taxon>
        <taxon>Embryophyta</taxon>
        <taxon>Tracheophyta</taxon>
        <taxon>Spermatophyta</taxon>
        <taxon>Magnoliopsida</taxon>
        <taxon>eudicotyledons</taxon>
        <taxon>Gunneridae</taxon>
        <taxon>Pentapetalae</taxon>
        <taxon>Caryophyllales</taxon>
        <taxon>Chenopodiaceae</taxon>
        <taxon>Betoideae</taxon>
        <taxon>Beta</taxon>
    </lineage>
</organism>
<evidence type="ECO:0000259" key="2">
    <source>
        <dbReference type="PROSITE" id="PS50013"/>
    </source>
</evidence>
<dbReference type="InterPro" id="IPR056924">
    <property type="entry name" value="SH3_Tf2-1"/>
</dbReference>
<dbReference type="InterPro" id="IPR023780">
    <property type="entry name" value="Chromo_domain"/>
</dbReference>
<accession>A0A0J8BCN8</accession>
<dbReference type="OrthoDB" id="1722900at2759"/>
<dbReference type="PANTHER" id="PTHR46148:SF52">
    <property type="entry name" value="OS04G0603800 PROTEIN"/>
    <property type="match status" value="1"/>
</dbReference>
<feature type="region of interest" description="Disordered" evidence="1">
    <location>
        <begin position="1"/>
        <end position="21"/>
    </location>
</feature>
<evidence type="ECO:0000256" key="1">
    <source>
        <dbReference type="SAM" id="MobiDB-lite"/>
    </source>
</evidence>
<dbReference type="Gene3D" id="2.40.50.40">
    <property type="match status" value="1"/>
</dbReference>
<dbReference type="EMBL" id="KQ090294">
    <property type="protein sequence ID" value="KMS97727.1"/>
    <property type="molecule type" value="Genomic_DNA"/>
</dbReference>
<dbReference type="Pfam" id="PF24626">
    <property type="entry name" value="SH3_Tf2-1"/>
    <property type="match status" value="1"/>
</dbReference>
<evidence type="ECO:0000313" key="3">
    <source>
        <dbReference type="EMBL" id="KMS97727.1"/>
    </source>
</evidence>
<feature type="region of interest" description="Disordered" evidence="1">
    <location>
        <begin position="208"/>
        <end position="255"/>
    </location>
</feature>
<dbReference type="CDD" id="cd00024">
    <property type="entry name" value="CD_CSD"/>
    <property type="match status" value="1"/>
</dbReference>
<dbReference type="SUPFAM" id="SSF54160">
    <property type="entry name" value="Chromo domain-like"/>
    <property type="match status" value="1"/>
</dbReference>
<dbReference type="InterPro" id="IPR016197">
    <property type="entry name" value="Chromo-like_dom_sf"/>
</dbReference>
<protein>
    <recommendedName>
        <fullName evidence="2">Chromo domain-containing protein</fullName>
    </recommendedName>
</protein>
<dbReference type="InterPro" id="IPR000953">
    <property type="entry name" value="Chromo/chromo_shadow_dom"/>
</dbReference>
<dbReference type="Gramene" id="KMS97727">
    <property type="protein sequence ID" value="KMS97727"/>
    <property type="gene ID" value="BVRB_5g124320"/>
</dbReference>
<dbReference type="Proteomes" id="UP000035740">
    <property type="component" value="Unassembled WGS sequence"/>
</dbReference>
<keyword evidence="4" id="KW-1185">Reference proteome</keyword>
<dbReference type="Pfam" id="PF00385">
    <property type="entry name" value="Chromo"/>
    <property type="match status" value="1"/>
</dbReference>
<dbReference type="AlphaFoldDB" id="A0A0J8BCN8"/>
<sequence length="255" mass="28353">MSLTPTSRRNRSSPQNKPDGRSFLGEYDFEWEHKSGRHNAVPGALSRRCHELVTALTTVEADFTGKLWKKICGKNRHRGLIPPYDGPFKVITKVGKVAYRLDLPERIKVHPTFHVSYLKPFNPDLLNVHPLVKRAPPTVNKEIGRTIEKIVDHRAIGQGKNFRHEYLVLWKGKSESDATWERAEALWENQDVNNSYFNGLPRTSGSFGGGGLLPPYSKASKGNTPSASKPKGGPDGSGEVARQLVVLGQPSKPTK</sequence>
<evidence type="ECO:0000313" key="4">
    <source>
        <dbReference type="Proteomes" id="UP000035740"/>
    </source>
</evidence>
<reference evidence="3 4" key="1">
    <citation type="journal article" date="2014" name="Nature">
        <title>The genome of the recently domesticated crop plant sugar beet (Beta vulgaris).</title>
        <authorList>
            <person name="Dohm J.C."/>
            <person name="Minoche A.E."/>
            <person name="Holtgrawe D."/>
            <person name="Capella-Gutierrez S."/>
            <person name="Zakrzewski F."/>
            <person name="Tafer H."/>
            <person name="Rupp O."/>
            <person name="Sorensen T.R."/>
            <person name="Stracke R."/>
            <person name="Reinhardt R."/>
            <person name="Goesmann A."/>
            <person name="Kraft T."/>
            <person name="Schulz B."/>
            <person name="Stadler P.F."/>
            <person name="Schmidt T."/>
            <person name="Gabaldon T."/>
            <person name="Lehrach H."/>
            <person name="Weisshaar B."/>
            <person name="Himmelbauer H."/>
        </authorList>
    </citation>
    <scope>NUCLEOTIDE SEQUENCE [LARGE SCALE GENOMIC DNA]</scope>
    <source>
        <tissue evidence="3">Taproot</tissue>
    </source>
</reference>
<feature type="compositionally biased region" description="Polar residues" evidence="1">
    <location>
        <begin position="1"/>
        <end position="16"/>
    </location>
</feature>
<dbReference type="PANTHER" id="PTHR46148">
    <property type="entry name" value="CHROMO DOMAIN-CONTAINING PROTEIN"/>
    <property type="match status" value="1"/>
</dbReference>